<evidence type="ECO:0008006" key="4">
    <source>
        <dbReference type="Google" id="ProtNLM"/>
    </source>
</evidence>
<feature type="region of interest" description="Disordered" evidence="1">
    <location>
        <begin position="20"/>
        <end position="59"/>
    </location>
</feature>
<keyword evidence="3" id="KW-1185">Reference proteome</keyword>
<accession>A0A4Y2KYC7</accession>
<comment type="caution">
    <text evidence="2">The sequence shown here is derived from an EMBL/GenBank/DDBJ whole genome shotgun (WGS) entry which is preliminary data.</text>
</comment>
<name>A0A4Y2KYC7_ARAVE</name>
<protein>
    <recommendedName>
        <fullName evidence="4">PiggyBac transposable element-derived protein 4 C-terminal zinc-ribbon domain-containing protein</fullName>
    </recommendedName>
</protein>
<sequence length="107" mass="12528">MLPYNTSNWIRPRIPEDILHMENTDDDPPFSVSSQRGKDHPQRLSGSMKDHYPVAIPPSGRKKFPTRVCRVCKAHRKRRETRYVCKLCSTALHAGECFTRYHTLKNY</sequence>
<dbReference type="Proteomes" id="UP000499080">
    <property type="component" value="Unassembled WGS sequence"/>
</dbReference>
<feature type="compositionally biased region" description="Basic and acidic residues" evidence="1">
    <location>
        <begin position="36"/>
        <end position="52"/>
    </location>
</feature>
<evidence type="ECO:0000313" key="2">
    <source>
        <dbReference type="EMBL" id="GBN06523.1"/>
    </source>
</evidence>
<evidence type="ECO:0000256" key="1">
    <source>
        <dbReference type="SAM" id="MobiDB-lite"/>
    </source>
</evidence>
<dbReference type="EMBL" id="BGPR01005072">
    <property type="protein sequence ID" value="GBN06523.1"/>
    <property type="molecule type" value="Genomic_DNA"/>
</dbReference>
<reference evidence="2 3" key="1">
    <citation type="journal article" date="2019" name="Sci. Rep.">
        <title>Orb-weaving spider Araneus ventricosus genome elucidates the spidroin gene catalogue.</title>
        <authorList>
            <person name="Kono N."/>
            <person name="Nakamura H."/>
            <person name="Ohtoshi R."/>
            <person name="Moran D.A.P."/>
            <person name="Shinohara A."/>
            <person name="Yoshida Y."/>
            <person name="Fujiwara M."/>
            <person name="Mori M."/>
            <person name="Tomita M."/>
            <person name="Arakawa K."/>
        </authorList>
    </citation>
    <scope>NUCLEOTIDE SEQUENCE [LARGE SCALE GENOMIC DNA]</scope>
</reference>
<organism evidence="2 3">
    <name type="scientific">Araneus ventricosus</name>
    <name type="common">Orbweaver spider</name>
    <name type="synonym">Epeira ventricosa</name>
    <dbReference type="NCBI Taxonomy" id="182803"/>
    <lineage>
        <taxon>Eukaryota</taxon>
        <taxon>Metazoa</taxon>
        <taxon>Ecdysozoa</taxon>
        <taxon>Arthropoda</taxon>
        <taxon>Chelicerata</taxon>
        <taxon>Arachnida</taxon>
        <taxon>Araneae</taxon>
        <taxon>Araneomorphae</taxon>
        <taxon>Entelegynae</taxon>
        <taxon>Araneoidea</taxon>
        <taxon>Araneidae</taxon>
        <taxon>Araneus</taxon>
    </lineage>
</organism>
<gene>
    <name evidence="2" type="ORF">AVEN_5945_1</name>
</gene>
<evidence type="ECO:0000313" key="3">
    <source>
        <dbReference type="Proteomes" id="UP000499080"/>
    </source>
</evidence>
<dbReference type="OrthoDB" id="6490050at2759"/>
<dbReference type="AlphaFoldDB" id="A0A4Y2KYC7"/>
<proteinExistence type="predicted"/>